<dbReference type="EMBL" id="BDGJ01000035">
    <property type="protein sequence ID" value="GAW91877.1"/>
    <property type="molecule type" value="Genomic_DNA"/>
</dbReference>
<feature type="transmembrane region" description="Helical" evidence="1">
    <location>
        <begin position="173"/>
        <end position="197"/>
    </location>
</feature>
<evidence type="ECO:0000256" key="1">
    <source>
        <dbReference type="SAM" id="Phobius"/>
    </source>
</evidence>
<dbReference type="PANTHER" id="PTHR43471:SF12">
    <property type="entry name" value="HYPOTHETICAL MEMBRANE PROTEIN, CONSERVED"/>
    <property type="match status" value="1"/>
</dbReference>
<evidence type="ECO:0000313" key="3">
    <source>
        <dbReference type="Proteomes" id="UP000197032"/>
    </source>
</evidence>
<keyword evidence="1" id="KW-0472">Membrane</keyword>
<evidence type="ECO:0000313" key="2">
    <source>
        <dbReference type="EMBL" id="GAW91877.1"/>
    </source>
</evidence>
<feature type="transmembrane region" description="Helical" evidence="1">
    <location>
        <begin position="140"/>
        <end position="161"/>
    </location>
</feature>
<accession>A0A1Z5HR87</accession>
<keyword evidence="3" id="KW-1185">Reference proteome</keyword>
<dbReference type="PANTHER" id="PTHR43471">
    <property type="entry name" value="ABC TRANSPORTER PERMEASE"/>
    <property type="match status" value="1"/>
</dbReference>
<sequence>MKLNSVMDREFRSRMRTWRSAATITAYLAVLGLITLAFLWLNTRGRYVISYRLGMELYMVMAVVQFGLIAFVTPALTSGAITGEKERQTLDLLLVTKLSARSIVLGKLVASLSYLLLLVFSSLPLFSLVFLLGGVAPSEILLTFGIYIFTAVYLGSIGLFYSAVSRRTQVATVLTYLTVLFLGIGTYMIGGFARAIYRYQVAYNVQFQTLPFVFHFNPLTPLLLTLKNGWGKRVLWEIGQVSQGNFTPTLDWEVLGVTLGVQLAIIIVLLWVATKAITPVGRGKLGLPVFKRTLRGGRSGGIQEGA</sequence>
<dbReference type="Proteomes" id="UP000197032">
    <property type="component" value="Unassembled WGS sequence"/>
</dbReference>
<keyword evidence="1" id="KW-0812">Transmembrane</keyword>
<comment type="caution">
    <text evidence="2">The sequence shown here is derived from an EMBL/GenBank/DDBJ whole genome shotgun (WGS) entry which is preliminary data.</text>
</comment>
<organism evidence="2 3">
    <name type="scientific">Calderihabitans maritimus</name>
    <dbReference type="NCBI Taxonomy" id="1246530"/>
    <lineage>
        <taxon>Bacteria</taxon>
        <taxon>Bacillati</taxon>
        <taxon>Bacillota</taxon>
        <taxon>Clostridia</taxon>
        <taxon>Neomoorellales</taxon>
        <taxon>Calderihabitantaceae</taxon>
        <taxon>Calderihabitans</taxon>
    </lineage>
</organism>
<keyword evidence="1" id="KW-1133">Transmembrane helix</keyword>
<feature type="transmembrane region" description="Helical" evidence="1">
    <location>
        <begin position="61"/>
        <end position="83"/>
    </location>
</feature>
<protein>
    <recommendedName>
        <fullName evidence="4">ABC transporter permease</fullName>
    </recommendedName>
</protein>
<dbReference type="OrthoDB" id="9815855at2"/>
<dbReference type="AlphaFoldDB" id="A0A1Z5HR87"/>
<reference evidence="3" key="1">
    <citation type="journal article" date="2017" name="Appl. Environ. Microbiol.">
        <title>Genomic analysis of Calderihabitans maritimus KKC1, a thermophilic hydrogenogenic carboxydotrophic bacterium isolated from marine sediment.</title>
        <authorList>
            <person name="Omae K."/>
            <person name="Yoneda Y."/>
            <person name="Fukuyama Y."/>
            <person name="Yoshida T."/>
            <person name="Sako Y."/>
        </authorList>
    </citation>
    <scope>NUCLEOTIDE SEQUENCE [LARGE SCALE GENOMIC DNA]</scope>
    <source>
        <strain evidence="3">KKC1</strain>
    </source>
</reference>
<dbReference type="Pfam" id="PF12679">
    <property type="entry name" value="ABC2_membrane_2"/>
    <property type="match status" value="1"/>
</dbReference>
<name>A0A1Z5HR87_9FIRM</name>
<dbReference type="GO" id="GO:0005886">
    <property type="term" value="C:plasma membrane"/>
    <property type="evidence" value="ECO:0007669"/>
    <property type="project" value="UniProtKB-SubCell"/>
</dbReference>
<dbReference type="GO" id="GO:0140359">
    <property type="term" value="F:ABC-type transporter activity"/>
    <property type="evidence" value="ECO:0007669"/>
    <property type="project" value="InterPro"/>
</dbReference>
<feature type="transmembrane region" description="Helical" evidence="1">
    <location>
        <begin position="104"/>
        <end position="134"/>
    </location>
</feature>
<proteinExistence type="predicted"/>
<feature type="transmembrane region" description="Helical" evidence="1">
    <location>
        <begin position="254"/>
        <end position="274"/>
    </location>
</feature>
<evidence type="ECO:0008006" key="4">
    <source>
        <dbReference type="Google" id="ProtNLM"/>
    </source>
</evidence>
<dbReference type="RefSeq" id="WP_088553339.1">
    <property type="nucleotide sequence ID" value="NZ_BDGJ01000035.1"/>
</dbReference>
<gene>
    <name evidence="2" type="ORF">KKC1_10380</name>
</gene>
<feature type="transmembrane region" description="Helical" evidence="1">
    <location>
        <begin position="21"/>
        <end position="41"/>
    </location>
</feature>